<dbReference type="EMBL" id="BMGH01000001">
    <property type="protein sequence ID" value="GGD00522.1"/>
    <property type="molecule type" value="Genomic_DNA"/>
</dbReference>
<dbReference type="InterPro" id="IPR032710">
    <property type="entry name" value="NTF2-like_dom_sf"/>
</dbReference>
<evidence type="ECO:0000313" key="1">
    <source>
        <dbReference type="EMBL" id="GGD00522.1"/>
    </source>
</evidence>
<dbReference type="Proteomes" id="UP000613582">
    <property type="component" value="Unassembled WGS sequence"/>
</dbReference>
<dbReference type="RefSeq" id="WP_188159890.1">
    <property type="nucleotide sequence ID" value="NZ_BMGH01000001.1"/>
</dbReference>
<accession>A0A8J2V2B2</accession>
<proteinExistence type="predicted"/>
<keyword evidence="2" id="KW-1185">Reference proteome</keyword>
<reference evidence="1" key="2">
    <citation type="submission" date="2020-09" db="EMBL/GenBank/DDBJ databases">
        <authorList>
            <person name="Sun Q."/>
            <person name="Zhou Y."/>
        </authorList>
    </citation>
    <scope>NUCLEOTIDE SEQUENCE</scope>
    <source>
        <strain evidence="1">CGMCC 1.12921</strain>
    </source>
</reference>
<organism evidence="1 2">
    <name type="scientific">Aquisalinus flavus</name>
    <dbReference type="NCBI Taxonomy" id="1526572"/>
    <lineage>
        <taxon>Bacteria</taxon>
        <taxon>Pseudomonadati</taxon>
        <taxon>Pseudomonadota</taxon>
        <taxon>Alphaproteobacteria</taxon>
        <taxon>Parvularculales</taxon>
        <taxon>Parvularculaceae</taxon>
        <taxon>Aquisalinus</taxon>
    </lineage>
</organism>
<dbReference type="SUPFAM" id="SSF54427">
    <property type="entry name" value="NTF2-like"/>
    <property type="match status" value="1"/>
</dbReference>
<evidence type="ECO:0000313" key="2">
    <source>
        <dbReference type="Proteomes" id="UP000613582"/>
    </source>
</evidence>
<comment type="caution">
    <text evidence="1">The sequence shown here is derived from an EMBL/GenBank/DDBJ whole genome shotgun (WGS) entry which is preliminary data.</text>
</comment>
<reference evidence="1" key="1">
    <citation type="journal article" date="2014" name="Int. J. Syst. Evol. Microbiol.">
        <title>Complete genome sequence of Corynebacterium casei LMG S-19264T (=DSM 44701T), isolated from a smear-ripened cheese.</title>
        <authorList>
            <consortium name="US DOE Joint Genome Institute (JGI-PGF)"/>
            <person name="Walter F."/>
            <person name="Albersmeier A."/>
            <person name="Kalinowski J."/>
            <person name="Ruckert C."/>
        </authorList>
    </citation>
    <scope>NUCLEOTIDE SEQUENCE</scope>
    <source>
        <strain evidence="1">CGMCC 1.12921</strain>
    </source>
</reference>
<evidence type="ECO:0008006" key="3">
    <source>
        <dbReference type="Google" id="ProtNLM"/>
    </source>
</evidence>
<dbReference type="AlphaFoldDB" id="A0A8J2V2B2"/>
<gene>
    <name evidence="1" type="ORF">GCM10011342_06920</name>
</gene>
<dbReference type="Gene3D" id="3.10.450.50">
    <property type="match status" value="1"/>
</dbReference>
<sequence>MQPDHLRPFRSIAAAIAVSVAIVPLAHGQQTGEDRGCPDAGTNIDSLIARTYAVISGPAGEKRDWTCFRSLFTDGAQMTALHQPDQPPRVLTPEDYVERSGPWLEQNGFFETEIDRTVHAYGGIAQVFSTYEALRSADDSDPFMRGINSFQLVRDEEGWKIASLVWQQEHDALPVPEIYLYGE</sequence>
<protein>
    <recommendedName>
        <fullName evidence="3">Nuclear transport factor 2 family protein</fullName>
    </recommendedName>
</protein>
<name>A0A8J2V2B2_9PROT</name>